<protein>
    <submittedName>
        <fullName evidence="1">Uncharacterized protein</fullName>
    </submittedName>
</protein>
<dbReference type="AlphaFoldDB" id="A0A160T599"/>
<dbReference type="KEGG" id="pbf:CFX0092_A2127"/>
<evidence type="ECO:0000313" key="1">
    <source>
        <dbReference type="EMBL" id="CUS04005.2"/>
    </source>
</evidence>
<organism evidence="1 2">
    <name type="scientific">Candidatus Promineifilum breve</name>
    <dbReference type="NCBI Taxonomy" id="1806508"/>
    <lineage>
        <taxon>Bacteria</taxon>
        <taxon>Bacillati</taxon>
        <taxon>Chloroflexota</taxon>
        <taxon>Ardenticatenia</taxon>
        <taxon>Candidatus Promineifilales</taxon>
        <taxon>Candidatus Promineifilaceae</taxon>
        <taxon>Candidatus Promineifilum</taxon>
    </lineage>
</organism>
<proteinExistence type="predicted"/>
<evidence type="ECO:0000313" key="2">
    <source>
        <dbReference type="Proteomes" id="UP000215027"/>
    </source>
</evidence>
<sequence>MIVLAEFSAEVADRYPLQGTAYFFADPFTSLLEDEWEALQ</sequence>
<accession>A0A160T599</accession>
<reference evidence="1" key="1">
    <citation type="submission" date="2016-01" db="EMBL/GenBank/DDBJ databases">
        <authorList>
            <person name="Mcilroy J.S."/>
            <person name="Karst M S."/>
            <person name="Albertsen M."/>
        </authorList>
    </citation>
    <scope>NUCLEOTIDE SEQUENCE</scope>
    <source>
        <strain evidence="1">Cfx-K</strain>
    </source>
</reference>
<dbReference type="Proteomes" id="UP000215027">
    <property type="component" value="Chromosome I"/>
</dbReference>
<dbReference type="EMBL" id="LN890655">
    <property type="protein sequence ID" value="CUS04005.2"/>
    <property type="molecule type" value="Genomic_DNA"/>
</dbReference>
<name>A0A160T599_9CHLR</name>
<gene>
    <name evidence="1" type="ORF">CFX0092_A2127</name>
</gene>
<keyword evidence="2" id="KW-1185">Reference proteome</keyword>